<organism evidence="1 2">
    <name type="scientific">Halococcus hamelinensis 100A6</name>
    <dbReference type="NCBI Taxonomy" id="1132509"/>
    <lineage>
        <taxon>Archaea</taxon>
        <taxon>Methanobacteriati</taxon>
        <taxon>Methanobacteriota</taxon>
        <taxon>Stenosarchaea group</taxon>
        <taxon>Halobacteria</taxon>
        <taxon>Halobacteriales</taxon>
        <taxon>Halococcaceae</taxon>
        <taxon>Halococcus</taxon>
    </lineage>
</organism>
<dbReference type="AlphaFoldDB" id="M0M818"/>
<dbReference type="PATRIC" id="fig|1132509.6.peg.38"/>
<keyword evidence="2" id="KW-1185">Reference proteome</keyword>
<gene>
    <name evidence="1" type="ORF">C447_00190</name>
</gene>
<dbReference type="Proteomes" id="UP000011566">
    <property type="component" value="Unassembled WGS sequence"/>
</dbReference>
<accession>M0M818</accession>
<evidence type="ECO:0000313" key="2">
    <source>
        <dbReference type="Proteomes" id="UP000011566"/>
    </source>
</evidence>
<name>M0M818_9EURY</name>
<dbReference type="eggNOG" id="arCOG02037">
    <property type="taxonomic scope" value="Archaea"/>
</dbReference>
<evidence type="ECO:0000313" key="1">
    <source>
        <dbReference type="EMBL" id="EMA41962.1"/>
    </source>
</evidence>
<protein>
    <submittedName>
        <fullName evidence="1">TrmB family transcriptional regulator</fullName>
    </submittedName>
</protein>
<proteinExistence type="predicted"/>
<comment type="caution">
    <text evidence="1">The sequence shown here is derived from an EMBL/GenBank/DDBJ whole genome shotgun (WGS) entry which is preliminary data.</text>
</comment>
<reference evidence="1 2" key="1">
    <citation type="journal article" date="2014" name="PLoS Genet.">
        <title>Phylogenetically driven sequencing of extremely halophilic archaea reveals strategies for static and dynamic osmo-response.</title>
        <authorList>
            <person name="Becker E.A."/>
            <person name="Seitzer P.M."/>
            <person name="Tritt A."/>
            <person name="Larsen D."/>
            <person name="Krusor M."/>
            <person name="Yao A.I."/>
            <person name="Wu D."/>
            <person name="Madern D."/>
            <person name="Eisen J.A."/>
            <person name="Darling A.E."/>
            <person name="Facciotti M.T."/>
        </authorList>
    </citation>
    <scope>NUCLEOTIDE SEQUENCE [LARGE SCALE GENOMIC DNA]</scope>
    <source>
        <strain evidence="1 2">100A6</strain>
    </source>
</reference>
<dbReference type="EMBL" id="AOMB01000003">
    <property type="protein sequence ID" value="EMA41962.1"/>
    <property type="molecule type" value="Genomic_DNA"/>
</dbReference>
<sequence length="122" mass="13579">MLEFIDETEDELVYMTVDELLTDTHLDHLERAAERGVDIHLAGISEAVQERIRERIPGLTVFETLWDWEKVSAGSVLLTDEQTALVSVLLPESGTSNGTEETAIWGSGEHNSLVVVLRAIFT</sequence>